<dbReference type="STRING" id="364199.SAMN04489858_101243"/>
<sequence>MNRTRIVRWLRVLLPLVALAILSTMFLFSGKPGTEPEIPYAEVDAQGAVEKPRVIRPDYAGVTSDGAELSFQAQQVVPGSGQDQGSADSVSLDWQRRDGLSAHLTAPTGGVDDQAVSLTGGVRMTTSTGWQIDSPRIDAATDRSVVSARDGITADGPLGQLDAGAMELSPQDGPAVLNFTGGVRLIYTPPSD</sequence>
<gene>
    <name evidence="1" type="ORF">SAMN04489858_101243</name>
</gene>
<protein>
    <submittedName>
        <fullName evidence="1">Lipopolysaccharide export system protein LptC</fullName>
    </submittedName>
</protein>
<evidence type="ECO:0000313" key="1">
    <source>
        <dbReference type="EMBL" id="SES70644.1"/>
    </source>
</evidence>
<dbReference type="Proteomes" id="UP000199180">
    <property type="component" value="Unassembled WGS sequence"/>
</dbReference>
<reference evidence="1 2" key="1">
    <citation type="submission" date="2016-10" db="EMBL/GenBank/DDBJ databases">
        <authorList>
            <person name="de Groot N.N."/>
        </authorList>
    </citation>
    <scope>NUCLEOTIDE SEQUENCE [LARGE SCALE GENOMIC DNA]</scope>
    <source>
        <strain evidence="1 2">DSM 17862</strain>
    </source>
</reference>
<name>A0A1H9YND7_9RHOB</name>
<accession>A0A1H9YND7</accession>
<dbReference type="EMBL" id="FOHO01000001">
    <property type="protein sequence ID" value="SES70644.1"/>
    <property type="molecule type" value="Genomic_DNA"/>
</dbReference>
<proteinExistence type="predicted"/>
<dbReference type="OrthoDB" id="7871110at2"/>
<keyword evidence="2" id="KW-1185">Reference proteome</keyword>
<evidence type="ECO:0000313" key="2">
    <source>
        <dbReference type="Proteomes" id="UP000199180"/>
    </source>
</evidence>
<dbReference type="AlphaFoldDB" id="A0A1H9YND7"/>
<organism evidence="1 2">
    <name type="scientific">Paracoccus homiensis</name>
    <dbReference type="NCBI Taxonomy" id="364199"/>
    <lineage>
        <taxon>Bacteria</taxon>
        <taxon>Pseudomonadati</taxon>
        <taxon>Pseudomonadota</taxon>
        <taxon>Alphaproteobacteria</taxon>
        <taxon>Rhodobacterales</taxon>
        <taxon>Paracoccaceae</taxon>
        <taxon>Paracoccus</taxon>
    </lineage>
</organism>
<dbReference type="RefSeq" id="WP_090731843.1">
    <property type="nucleotide sequence ID" value="NZ_CP177219.1"/>
</dbReference>